<proteinExistence type="predicted"/>
<comment type="caution">
    <text evidence="2">The sequence shown here is derived from an EMBL/GenBank/DDBJ whole genome shotgun (WGS) entry which is preliminary data.</text>
</comment>
<protein>
    <submittedName>
        <fullName evidence="2">Uncharacterized protein</fullName>
    </submittedName>
</protein>
<dbReference type="OrthoDB" id="5409477at2759"/>
<keyword evidence="3" id="KW-1185">Reference proteome</keyword>
<dbReference type="Proteomes" id="UP000799441">
    <property type="component" value="Unassembled WGS sequence"/>
</dbReference>
<dbReference type="EMBL" id="MU003766">
    <property type="protein sequence ID" value="KAF2725930.1"/>
    <property type="molecule type" value="Genomic_DNA"/>
</dbReference>
<organism evidence="2 3">
    <name type="scientific">Polychaeton citri CBS 116435</name>
    <dbReference type="NCBI Taxonomy" id="1314669"/>
    <lineage>
        <taxon>Eukaryota</taxon>
        <taxon>Fungi</taxon>
        <taxon>Dikarya</taxon>
        <taxon>Ascomycota</taxon>
        <taxon>Pezizomycotina</taxon>
        <taxon>Dothideomycetes</taxon>
        <taxon>Dothideomycetidae</taxon>
        <taxon>Capnodiales</taxon>
        <taxon>Capnodiaceae</taxon>
        <taxon>Polychaeton</taxon>
    </lineage>
</organism>
<accession>A0A9P4QGN7</accession>
<evidence type="ECO:0000313" key="2">
    <source>
        <dbReference type="EMBL" id="KAF2725930.1"/>
    </source>
</evidence>
<sequence>MAMIMGAPADIEAACAICGFNGYPECPHEGQRLELAMDQALERWAGVQDIRDWVLNHARNQVIQTFQRLKAQRVEQHNAYLQTLPCYSLYHQYNGHPPMHPFQLQALHNQISQANAIFKQGVDEDWRRSCMRYPDVLDYYFSMVTVNFPEDKDPAVRNPVFGQPLERTRKIKARRDEEVMGGGDMEEVDRAIKKKEGRKSRGRTPPPSAPMPAMWGRGR</sequence>
<evidence type="ECO:0000256" key="1">
    <source>
        <dbReference type="SAM" id="MobiDB-lite"/>
    </source>
</evidence>
<evidence type="ECO:0000313" key="3">
    <source>
        <dbReference type="Proteomes" id="UP000799441"/>
    </source>
</evidence>
<gene>
    <name evidence="2" type="ORF">K431DRAFT_280663</name>
</gene>
<name>A0A9P4QGN7_9PEZI</name>
<feature type="region of interest" description="Disordered" evidence="1">
    <location>
        <begin position="172"/>
        <end position="219"/>
    </location>
</feature>
<reference evidence="2" key="1">
    <citation type="journal article" date="2020" name="Stud. Mycol.">
        <title>101 Dothideomycetes genomes: a test case for predicting lifestyles and emergence of pathogens.</title>
        <authorList>
            <person name="Haridas S."/>
            <person name="Albert R."/>
            <person name="Binder M."/>
            <person name="Bloem J."/>
            <person name="Labutti K."/>
            <person name="Salamov A."/>
            <person name="Andreopoulos B."/>
            <person name="Baker S."/>
            <person name="Barry K."/>
            <person name="Bills G."/>
            <person name="Bluhm B."/>
            <person name="Cannon C."/>
            <person name="Castanera R."/>
            <person name="Culley D."/>
            <person name="Daum C."/>
            <person name="Ezra D."/>
            <person name="Gonzalez J."/>
            <person name="Henrissat B."/>
            <person name="Kuo A."/>
            <person name="Liang C."/>
            <person name="Lipzen A."/>
            <person name="Lutzoni F."/>
            <person name="Magnuson J."/>
            <person name="Mondo S."/>
            <person name="Nolan M."/>
            <person name="Ohm R."/>
            <person name="Pangilinan J."/>
            <person name="Park H.-J."/>
            <person name="Ramirez L."/>
            <person name="Alfaro M."/>
            <person name="Sun H."/>
            <person name="Tritt A."/>
            <person name="Yoshinaga Y."/>
            <person name="Zwiers L.-H."/>
            <person name="Turgeon B."/>
            <person name="Goodwin S."/>
            <person name="Spatafora J."/>
            <person name="Crous P."/>
            <person name="Grigoriev I."/>
        </authorList>
    </citation>
    <scope>NUCLEOTIDE SEQUENCE</scope>
    <source>
        <strain evidence="2">CBS 116435</strain>
    </source>
</reference>
<feature type="compositionally biased region" description="Basic residues" evidence="1">
    <location>
        <begin position="192"/>
        <end position="202"/>
    </location>
</feature>
<dbReference type="AlphaFoldDB" id="A0A9P4QGN7"/>